<dbReference type="AlphaFoldDB" id="A0A939PGA6"/>
<organism evidence="7 8">
    <name type="scientific">Actinomadura barringtoniae</name>
    <dbReference type="NCBI Taxonomy" id="1427535"/>
    <lineage>
        <taxon>Bacteria</taxon>
        <taxon>Bacillati</taxon>
        <taxon>Actinomycetota</taxon>
        <taxon>Actinomycetes</taxon>
        <taxon>Streptosporangiales</taxon>
        <taxon>Thermomonosporaceae</taxon>
        <taxon>Actinomadura</taxon>
    </lineage>
</organism>
<feature type="transmembrane region" description="Helical" evidence="5">
    <location>
        <begin position="316"/>
        <end position="336"/>
    </location>
</feature>
<evidence type="ECO:0000256" key="1">
    <source>
        <dbReference type="ARBA" id="ARBA00004141"/>
    </source>
</evidence>
<dbReference type="Proteomes" id="UP000669179">
    <property type="component" value="Unassembled WGS sequence"/>
</dbReference>
<evidence type="ECO:0000313" key="8">
    <source>
        <dbReference type="Proteomes" id="UP000669179"/>
    </source>
</evidence>
<feature type="transmembrane region" description="Helical" evidence="5">
    <location>
        <begin position="67"/>
        <end position="87"/>
    </location>
</feature>
<dbReference type="InterPro" id="IPR049453">
    <property type="entry name" value="Memb_transporter_dom"/>
</dbReference>
<feature type="transmembrane region" description="Helical" evidence="5">
    <location>
        <begin position="286"/>
        <end position="304"/>
    </location>
</feature>
<keyword evidence="3 5" id="KW-1133">Transmembrane helix</keyword>
<feature type="transmembrane region" description="Helical" evidence="5">
    <location>
        <begin position="143"/>
        <end position="170"/>
    </location>
</feature>
<sequence>MRIKSLDPRLVELRGAVVAAVAMLSSFGTAVWLRETAQLSVNVVVLSVVLSVSLARTQQGADRRARWTGLVVLPVVAVGAGVVGALLHDRPGVGDALFVVGVSATIWVRRFGARAGKAGTVAAMPFLAVLMTPLPKVPGPSMLWWGALVAVIAFGWAWAWEALAIRVGFLPSKESAHEKPDPPKPGVSTRMALQMGVALAGAFVVGRLVFAPHWSWTVLTAFIVCSGNRGRGDVVYKSGLRVAGAVAGTVAATVLAGAFAPGAPASVAAILAILAVATWLRAVLGYAYWACCVTAVLALLYGYFGQSGTAVLVPRLGGILTGAALGIAASWFILPIKTEHVLRGRINEARKALIDLVAAVREEGTERGAEGFHRALERLDQITKPVEAHRFVHRRTRGKDAKPHPADMIDAVRRCREPVREALDGSAEALADLEGTARTLGRYLVSTRTSG</sequence>
<proteinExistence type="predicted"/>
<reference evidence="7" key="1">
    <citation type="submission" date="2021-03" db="EMBL/GenBank/DDBJ databases">
        <authorList>
            <person name="Kanchanasin P."/>
            <person name="Saeng-In P."/>
            <person name="Phongsopitanun W."/>
            <person name="Yuki M."/>
            <person name="Kudo T."/>
            <person name="Ohkuma M."/>
            <person name="Tanasupawat S."/>
        </authorList>
    </citation>
    <scope>NUCLEOTIDE SEQUENCE</scope>
    <source>
        <strain evidence="7">GKU 128</strain>
    </source>
</reference>
<evidence type="ECO:0000256" key="4">
    <source>
        <dbReference type="ARBA" id="ARBA00023136"/>
    </source>
</evidence>
<evidence type="ECO:0000313" key="7">
    <source>
        <dbReference type="EMBL" id="MBO2449219.1"/>
    </source>
</evidence>
<comment type="caution">
    <text evidence="7">The sequence shown here is derived from an EMBL/GenBank/DDBJ whole genome shotgun (WGS) entry which is preliminary data.</text>
</comment>
<evidence type="ECO:0000259" key="6">
    <source>
        <dbReference type="Pfam" id="PF13515"/>
    </source>
</evidence>
<evidence type="ECO:0000256" key="3">
    <source>
        <dbReference type="ARBA" id="ARBA00022989"/>
    </source>
</evidence>
<keyword evidence="2 5" id="KW-0812">Transmembrane</keyword>
<name>A0A939PGA6_9ACTN</name>
<dbReference type="EMBL" id="JAGEOJ010000007">
    <property type="protein sequence ID" value="MBO2449219.1"/>
    <property type="molecule type" value="Genomic_DNA"/>
</dbReference>
<keyword evidence="8" id="KW-1185">Reference proteome</keyword>
<gene>
    <name evidence="7" type="ORF">J4573_19095</name>
</gene>
<evidence type="ECO:0000256" key="5">
    <source>
        <dbReference type="SAM" id="Phobius"/>
    </source>
</evidence>
<dbReference type="GO" id="GO:0016020">
    <property type="term" value="C:membrane"/>
    <property type="evidence" value="ECO:0007669"/>
    <property type="project" value="UniProtKB-SubCell"/>
</dbReference>
<dbReference type="RefSeq" id="WP_208257091.1">
    <property type="nucleotide sequence ID" value="NZ_JAGEOJ010000007.1"/>
</dbReference>
<protein>
    <submittedName>
        <fullName evidence="7">FUSC family protein</fullName>
    </submittedName>
</protein>
<feature type="domain" description="Integral membrane bound transporter" evidence="6">
    <location>
        <begin position="203"/>
        <end position="328"/>
    </location>
</feature>
<comment type="subcellular location">
    <subcellularLocation>
        <location evidence="1">Membrane</location>
        <topology evidence="1">Multi-pass membrane protein</topology>
    </subcellularLocation>
</comment>
<feature type="transmembrane region" description="Helical" evidence="5">
    <location>
        <begin position="12"/>
        <end position="33"/>
    </location>
</feature>
<accession>A0A939PGA6</accession>
<feature type="transmembrane region" description="Helical" evidence="5">
    <location>
        <begin position="39"/>
        <end position="55"/>
    </location>
</feature>
<keyword evidence="4 5" id="KW-0472">Membrane</keyword>
<evidence type="ECO:0000256" key="2">
    <source>
        <dbReference type="ARBA" id="ARBA00022692"/>
    </source>
</evidence>
<feature type="transmembrane region" description="Helical" evidence="5">
    <location>
        <begin position="93"/>
        <end position="111"/>
    </location>
</feature>
<dbReference type="Pfam" id="PF13515">
    <property type="entry name" value="FUSC_2"/>
    <property type="match status" value="1"/>
</dbReference>